<evidence type="ECO:0000256" key="4">
    <source>
        <dbReference type="ARBA" id="ARBA00022801"/>
    </source>
</evidence>
<feature type="transmembrane region" description="Helical" evidence="7">
    <location>
        <begin position="100"/>
        <end position="119"/>
    </location>
</feature>
<dbReference type="Gene3D" id="1.20.1540.10">
    <property type="entry name" value="Rhomboid-like"/>
    <property type="match status" value="1"/>
</dbReference>
<keyword evidence="9" id="KW-0645">Protease</keyword>
<proteinExistence type="inferred from homology"/>
<keyword evidence="6 7" id="KW-0472">Membrane</keyword>
<dbReference type="InterPro" id="IPR022764">
    <property type="entry name" value="Peptidase_S54_rhomboid_dom"/>
</dbReference>
<dbReference type="FunFam" id="1.20.1540.10:FF:000027">
    <property type="entry name" value="Rhomboid family intramembrane serine protease"/>
    <property type="match status" value="1"/>
</dbReference>
<dbReference type="SUPFAM" id="SSF144091">
    <property type="entry name" value="Rhomboid-like"/>
    <property type="match status" value="1"/>
</dbReference>
<evidence type="ECO:0000313" key="10">
    <source>
        <dbReference type="Proteomes" id="UP000321827"/>
    </source>
</evidence>
<feature type="domain" description="Peptidase S54 rhomboid" evidence="8">
    <location>
        <begin position="59"/>
        <end position="206"/>
    </location>
</feature>
<gene>
    <name evidence="9" type="ORF">ODE01S_06730</name>
</gene>
<feature type="transmembrane region" description="Helical" evidence="7">
    <location>
        <begin position="160"/>
        <end position="181"/>
    </location>
</feature>
<feature type="transmembrane region" description="Helical" evidence="7">
    <location>
        <begin position="187"/>
        <end position="205"/>
    </location>
</feature>
<dbReference type="InterPro" id="IPR050925">
    <property type="entry name" value="Rhomboid_protease_S54"/>
</dbReference>
<dbReference type="PANTHER" id="PTHR43731">
    <property type="entry name" value="RHOMBOID PROTEASE"/>
    <property type="match status" value="1"/>
</dbReference>
<evidence type="ECO:0000256" key="3">
    <source>
        <dbReference type="ARBA" id="ARBA00022692"/>
    </source>
</evidence>
<evidence type="ECO:0000256" key="6">
    <source>
        <dbReference type="ARBA" id="ARBA00023136"/>
    </source>
</evidence>
<evidence type="ECO:0000256" key="2">
    <source>
        <dbReference type="ARBA" id="ARBA00009045"/>
    </source>
</evidence>
<sequence>MFPIRDSIRHHGPALVTRLLIAANVLVFFWQLSLGPEGFRWAVNAYGFVPKLFFADPAGEFGRIFTSMFLHGGFEHILGNMWFLWIFGPAVEARLGGGRYLLVYLLAGIGAALVEALFLPGSTVPMIGASGAISGVLGAYFLLFPTAWILTLIWPLPPIFFWFPAAFFIGYWVLIQVLYGALGLPGVAWWAHVGGFTVGYLLTFLSRPRREYKAEPFWHGMYGF</sequence>
<protein>
    <submittedName>
        <fullName evidence="9">Rhomboid family intramembrane serine protease</fullName>
    </submittedName>
</protein>
<dbReference type="RefSeq" id="WP_147145819.1">
    <property type="nucleotide sequence ID" value="NZ_BJXN01000003.1"/>
</dbReference>
<accession>A0A511RHW9</accession>
<dbReference type="EMBL" id="BJXN01000003">
    <property type="protein sequence ID" value="GEM89239.1"/>
    <property type="molecule type" value="Genomic_DNA"/>
</dbReference>
<dbReference type="AlphaFoldDB" id="A0A511RHW9"/>
<feature type="transmembrane region" description="Helical" evidence="7">
    <location>
        <begin position="68"/>
        <end position="88"/>
    </location>
</feature>
<dbReference type="Pfam" id="PF01694">
    <property type="entry name" value="Rhomboid"/>
    <property type="match status" value="1"/>
</dbReference>
<dbReference type="GO" id="GO:0006508">
    <property type="term" value="P:proteolysis"/>
    <property type="evidence" value="ECO:0007669"/>
    <property type="project" value="UniProtKB-KW"/>
</dbReference>
<dbReference type="GO" id="GO:0016020">
    <property type="term" value="C:membrane"/>
    <property type="evidence" value="ECO:0007669"/>
    <property type="project" value="UniProtKB-SubCell"/>
</dbReference>
<evidence type="ECO:0000256" key="1">
    <source>
        <dbReference type="ARBA" id="ARBA00004141"/>
    </source>
</evidence>
<keyword evidence="3 7" id="KW-0812">Transmembrane</keyword>
<comment type="subcellular location">
    <subcellularLocation>
        <location evidence="1">Membrane</location>
        <topology evidence="1">Multi-pass membrane protein</topology>
    </subcellularLocation>
</comment>
<dbReference type="Proteomes" id="UP000321827">
    <property type="component" value="Unassembled WGS sequence"/>
</dbReference>
<organism evidence="9 10">
    <name type="scientific">Oceanithermus desulfurans NBRC 100063</name>
    <dbReference type="NCBI Taxonomy" id="1227550"/>
    <lineage>
        <taxon>Bacteria</taxon>
        <taxon>Thermotogati</taxon>
        <taxon>Deinococcota</taxon>
        <taxon>Deinococci</taxon>
        <taxon>Thermales</taxon>
        <taxon>Thermaceae</taxon>
        <taxon>Oceanithermus</taxon>
    </lineage>
</organism>
<dbReference type="PANTHER" id="PTHR43731:SF14">
    <property type="entry name" value="PRESENILIN-ASSOCIATED RHOMBOID-LIKE PROTEIN, MITOCHONDRIAL"/>
    <property type="match status" value="1"/>
</dbReference>
<evidence type="ECO:0000259" key="8">
    <source>
        <dbReference type="Pfam" id="PF01694"/>
    </source>
</evidence>
<feature type="transmembrane region" description="Helical" evidence="7">
    <location>
        <begin position="131"/>
        <end position="153"/>
    </location>
</feature>
<feature type="transmembrane region" description="Helical" evidence="7">
    <location>
        <begin position="12"/>
        <end position="32"/>
    </location>
</feature>
<evidence type="ECO:0000313" key="9">
    <source>
        <dbReference type="EMBL" id="GEM89239.1"/>
    </source>
</evidence>
<dbReference type="OrthoDB" id="9813074at2"/>
<reference evidence="9 10" key="1">
    <citation type="submission" date="2019-07" db="EMBL/GenBank/DDBJ databases">
        <title>Whole genome shotgun sequence of Oceanithermus desulfurans NBRC 100063.</title>
        <authorList>
            <person name="Hosoyama A."/>
            <person name="Uohara A."/>
            <person name="Ohji S."/>
            <person name="Ichikawa N."/>
        </authorList>
    </citation>
    <scope>NUCLEOTIDE SEQUENCE [LARGE SCALE GENOMIC DNA]</scope>
    <source>
        <strain evidence="9 10">NBRC 100063</strain>
    </source>
</reference>
<keyword evidence="4" id="KW-0378">Hydrolase</keyword>
<keyword evidence="5 7" id="KW-1133">Transmembrane helix</keyword>
<comment type="caution">
    <text evidence="9">The sequence shown here is derived from an EMBL/GenBank/DDBJ whole genome shotgun (WGS) entry which is preliminary data.</text>
</comment>
<dbReference type="InterPro" id="IPR035952">
    <property type="entry name" value="Rhomboid-like_sf"/>
</dbReference>
<evidence type="ECO:0000256" key="7">
    <source>
        <dbReference type="SAM" id="Phobius"/>
    </source>
</evidence>
<dbReference type="GO" id="GO:0004252">
    <property type="term" value="F:serine-type endopeptidase activity"/>
    <property type="evidence" value="ECO:0007669"/>
    <property type="project" value="InterPro"/>
</dbReference>
<evidence type="ECO:0000256" key="5">
    <source>
        <dbReference type="ARBA" id="ARBA00022989"/>
    </source>
</evidence>
<name>A0A511RHW9_9DEIN</name>
<comment type="similarity">
    <text evidence="2">Belongs to the peptidase S54 family.</text>
</comment>